<dbReference type="PRINTS" id="PR01287">
    <property type="entry name" value="NURRNUCRCPTR"/>
</dbReference>
<keyword evidence="6" id="KW-0862">Zinc</keyword>
<accession>A0A672NKY0</accession>
<dbReference type="Gene3D" id="1.10.565.10">
    <property type="entry name" value="Retinoid X Receptor"/>
    <property type="match status" value="1"/>
</dbReference>
<sequence length="217" mass="24683">EESQNFQANPDYQLSGDDTQHIQQFYDLLTGSMEIIRGWAEKIPGFTDLPKPDQDLLFESAFLELFVLRLAYRSNPMEGKLIFCNGVVLHRLQCVRGFGEWIDSIAEFSSNLQNMNLDISAFSCIAALAMVTERHGLKEPKRVEDLQNKIVNCLKDQVTFNGGGLNRPNYLSKLLGKLPELRTLCTQGLQRIFYLKLEDLVPPPAIIDKLFLDTLPF</sequence>
<evidence type="ECO:0000256" key="6">
    <source>
        <dbReference type="ARBA" id="ARBA00022833"/>
    </source>
</evidence>
<dbReference type="OMA" id="ESHTAFR"/>
<evidence type="ECO:0000256" key="8">
    <source>
        <dbReference type="ARBA" id="ARBA00023125"/>
    </source>
</evidence>
<dbReference type="Ensembl" id="ENSSGRT00000054929.1">
    <property type="protein sequence ID" value="ENSSGRP00000051414.1"/>
    <property type="gene ID" value="ENSSGRG00000027205.1"/>
</dbReference>
<evidence type="ECO:0000256" key="9">
    <source>
        <dbReference type="ARBA" id="ARBA00023163"/>
    </source>
</evidence>
<dbReference type="PRINTS" id="PR00398">
    <property type="entry name" value="STRDHORMONER"/>
</dbReference>
<protein>
    <submittedName>
        <fullName evidence="13">Nuclear receptor subfamily 4, group A, member 2a</fullName>
    </submittedName>
</protein>
<dbReference type="GO" id="GO:0000978">
    <property type="term" value="F:RNA polymerase II cis-regulatory region sequence-specific DNA binding"/>
    <property type="evidence" value="ECO:0007669"/>
    <property type="project" value="TreeGrafter"/>
</dbReference>
<comment type="subcellular location">
    <subcellularLocation>
        <location evidence="2">Cytoplasm</location>
    </subcellularLocation>
    <subcellularLocation>
        <location evidence="1">Nucleus</location>
    </subcellularLocation>
</comment>
<organism evidence="13 14">
    <name type="scientific">Sinocyclocheilus grahami</name>
    <name type="common">Dianchi golden-line fish</name>
    <name type="synonym">Barbus grahami</name>
    <dbReference type="NCBI Taxonomy" id="75366"/>
    <lineage>
        <taxon>Eukaryota</taxon>
        <taxon>Metazoa</taxon>
        <taxon>Chordata</taxon>
        <taxon>Craniata</taxon>
        <taxon>Vertebrata</taxon>
        <taxon>Euteleostomi</taxon>
        <taxon>Actinopterygii</taxon>
        <taxon>Neopterygii</taxon>
        <taxon>Teleostei</taxon>
        <taxon>Ostariophysi</taxon>
        <taxon>Cypriniformes</taxon>
        <taxon>Cyprinidae</taxon>
        <taxon>Cyprininae</taxon>
        <taxon>Sinocyclocheilus</taxon>
    </lineage>
</organism>
<evidence type="ECO:0000256" key="4">
    <source>
        <dbReference type="ARBA" id="ARBA00022723"/>
    </source>
</evidence>
<dbReference type="GO" id="GO:0035259">
    <property type="term" value="F:nuclear glucocorticoid receptor binding"/>
    <property type="evidence" value="ECO:0007669"/>
    <property type="project" value="TreeGrafter"/>
</dbReference>
<dbReference type="InterPro" id="IPR035500">
    <property type="entry name" value="NHR-like_dom_sf"/>
</dbReference>
<dbReference type="InterPro" id="IPR001723">
    <property type="entry name" value="Nuclear_hrmn_rcpt"/>
</dbReference>
<dbReference type="PROSITE" id="PS51843">
    <property type="entry name" value="NR_LBD"/>
    <property type="match status" value="1"/>
</dbReference>
<dbReference type="SMART" id="SM00430">
    <property type="entry name" value="HOLI"/>
    <property type="match status" value="1"/>
</dbReference>
<dbReference type="InterPro" id="IPR000536">
    <property type="entry name" value="Nucl_hrmn_rcpt_lig-bd"/>
</dbReference>
<reference evidence="13" key="1">
    <citation type="submission" date="2025-08" db="UniProtKB">
        <authorList>
            <consortium name="Ensembl"/>
        </authorList>
    </citation>
    <scope>IDENTIFICATION</scope>
</reference>
<dbReference type="GO" id="GO:0005667">
    <property type="term" value="C:transcription regulator complex"/>
    <property type="evidence" value="ECO:0007669"/>
    <property type="project" value="TreeGrafter"/>
</dbReference>
<dbReference type="PANTHER" id="PTHR24085">
    <property type="entry name" value="NUCLEAR HORMONE RECEPTOR"/>
    <property type="match status" value="1"/>
</dbReference>
<feature type="domain" description="NR LBD" evidence="12">
    <location>
        <begin position="1"/>
        <end position="214"/>
    </location>
</feature>
<evidence type="ECO:0000313" key="14">
    <source>
        <dbReference type="Proteomes" id="UP000472262"/>
    </source>
</evidence>
<dbReference type="GO" id="GO:0071376">
    <property type="term" value="P:cellular response to corticotropin-releasing hormone stimulus"/>
    <property type="evidence" value="ECO:0007669"/>
    <property type="project" value="TreeGrafter"/>
</dbReference>
<dbReference type="InParanoid" id="A0A672NKY0"/>
<dbReference type="GO" id="GO:0005737">
    <property type="term" value="C:cytoplasm"/>
    <property type="evidence" value="ECO:0007669"/>
    <property type="project" value="UniProtKB-SubCell"/>
</dbReference>
<evidence type="ECO:0000313" key="13">
    <source>
        <dbReference type="Ensembl" id="ENSSGRP00000051414.1"/>
    </source>
</evidence>
<keyword evidence="4" id="KW-0479">Metal-binding</keyword>
<evidence type="ECO:0000256" key="10">
    <source>
        <dbReference type="ARBA" id="ARBA00023170"/>
    </source>
</evidence>
<dbReference type="GO" id="GO:0004879">
    <property type="term" value="F:nuclear receptor activity"/>
    <property type="evidence" value="ECO:0007669"/>
    <property type="project" value="InterPro"/>
</dbReference>
<keyword evidence="3" id="KW-0963">Cytoplasm</keyword>
<dbReference type="GO" id="GO:0021953">
    <property type="term" value="P:central nervous system neuron differentiation"/>
    <property type="evidence" value="ECO:0007669"/>
    <property type="project" value="TreeGrafter"/>
</dbReference>
<dbReference type="GO" id="GO:0005634">
    <property type="term" value="C:nucleus"/>
    <property type="evidence" value="ECO:0007669"/>
    <property type="project" value="UniProtKB-SubCell"/>
</dbReference>
<proteinExistence type="predicted"/>
<dbReference type="SUPFAM" id="SSF48508">
    <property type="entry name" value="Nuclear receptor ligand-binding domain"/>
    <property type="match status" value="1"/>
</dbReference>
<dbReference type="InterPro" id="IPR003073">
    <property type="entry name" value="NR4A2"/>
</dbReference>
<keyword evidence="14" id="KW-1185">Reference proteome</keyword>
<dbReference type="GO" id="GO:0071542">
    <property type="term" value="P:dopaminergic neuron differentiation"/>
    <property type="evidence" value="ECO:0007669"/>
    <property type="project" value="TreeGrafter"/>
</dbReference>
<evidence type="ECO:0000256" key="1">
    <source>
        <dbReference type="ARBA" id="ARBA00004123"/>
    </source>
</evidence>
<keyword evidence="11" id="KW-0539">Nucleus</keyword>
<dbReference type="Pfam" id="PF00104">
    <property type="entry name" value="Hormone_recep"/>
    <property type="match status" value="1"/>
</dbReference>
<evidence type="ECO:0000256" key="11">
    <source>
        <dbReference type="ARBA" id="ARBA00023242"/>
    </source>
</evidence>
<dbReference type="Proteomes" id="UP000472262">
    <property type="component" value="Unassembled WGS sequence"/>
</dbReference>
<keyword evidence="10" id="KW-0675">Receptor</keyword>
<keyword evidence="9" id="KW-0804">Transcription</keyword>
<evidence type="ECO:0000256" key="2">
    <source>
        <dbReference type="ARBA" id="ARBA00004496"/>
    </source>
</evidence>
<name>A0A672NKY0_SINGR</name>
<dbReference type="AlphaFoldDB" id="A0A672NKY0"/>
<reference evidence="13" key="2">
    <citation type="submission" date="2025-09" db="UniProtKB">
        <authorList>
            <consortium name="Ensembl"/>
        </authorList>
    </citation>
    <scope>IDENTIFICATION</scope>
</reference>
<evidence type="ECO:0000256" key="3">
    <source>
        <dbReference type="ARBA" id="ARBA00022490"/>
    </source>
</evidence>
<keyword evidence="5" id="KW-0863">Zinc-finger</keyword>
<keyword evidence="7" id="KW-0805">Transcription regulation</keyword>
<dbReference type="PANTHER" id="PTHR24085:SF0">
    <property type="entry name" value="NUCLEAR RECEPTOR SUBFAMILY 4 GROUP A MEMBER 2"/>
    <property type="match status" value="1"/>
</dbReference>
<evidence type="ECO:0000259" key="12">
    <source>
        <dbReference type="PROSITE" id="PS51843"/>
    </source>
</evidence>
<dbReference type="InterPro" id="IPR003070">
    <property type="entry name" value="NR4A1-3"/>
</dbReference>
<evidence type="ECO:0000256" key="7">
    <source>
        <dbReference type="ARBA" id="ARBA00023015"/>
    </source>
</evidence>
<dbReference type="PRINTS" id="PR01284">
    <property type="entry name" value="NUCLEARECPTR"/>
</dbReference>
<dbReference type="GO" id="GO:0008270">
    <property type="term" value="F:zinc ion binding"/>
    <property type="evidence" value="ECO:0007669"/>
    <property type="project" value="UniProtKB-KW"/>
</dbReference>
<evidence type="ECO:0000256" key="5">
    <source>
        <dbReference type="ARBA" id="ARBA00022771"/>
    </source>
</evidence>
<keyword evidence="8" id="KW-0238">DNA-binding</keyword>